<reference evidence="1 2" key="1">
    <citation type="submission" date="2020-08" db="EMBL/GenBank/DDBJ databases">
        <title>Genomic Encyclopedia of Type Strains, Phase IV (KMG-IV): sequencing the most valuable type-strain genomes for metagenomic binning, comparative biology and taxonomic classification.</title>
        <authorList>
            <person name="Goeker M."/>
        </authorList>
    </citation>
    <scope>NUCLEOTIDE SEQUENCE [LARGE SCALE GENOMIC DNA]</scope>
    <source>
        <strain evidence="1 2">DSM 12421</strain>
    </source>
</reference>
<dbReference type="AlphaFoldDB" id="A0A7J9RW03"/>
<accession>A0A7J9RW03</accession>
<name>A0A7J9RW03_SULOH</name>
<dbReference type="EMBL" id="JACHFY010000050">
    <property type="protein sequence ID" value="MBB5255187.1"/>
    <property type="molecule type" value="Genomic_DNA"/>
</dbReference>
<comment type="caution">
    <text evidence="1">The sequence shown here is derived from an EMBL/GenBank/DDBJ whole genome shotgun (WGS) entry which is preliminary data.</text>
</comment>
<evidence type="ECO:0000313" key="1">
    <source>
        <dbReference type="EMBL" id="MBB5255187.1"/>
    </source>
</evidence>
<gene>
    <name evidence="1" type="ORF">HNQ62_002962</name>
</gene>
<organism evidence="1 2">
    <name type="scientific">Sulfurisphaera ohwakuensis</name>
    <dbReference type="NCBI Taxonomy" id="69656"/>
    <lineage>
        <taxon>Archaea</taxon>
        <taxon>Thermoproteota</taxon>
        <taxon>Thermoprotei</taxon>
        <taxon>Sulfolobales</taxon>
        <taxon>Sulfolobaceae</taxon>
        <taxon>Sulfurisphaera</taxon>
    </lineage>
</organism>
<protein>
    <submittedName>
        <fullName evidence="1">Uncharacterized protein</fullName>
    </submittedName>
</protein>
<dbReference type="Proteomes" id="UP000582213">
    <property type="component" value="Unassembled WGS sequence"/>
</dbReference>
<sequence>MLFVRWRSLGLGLVMLGRSWFLSSFAIFF</sequence>
<evidence type="ECO:0000313" key="2">
    <source>
        <dbReference type="Proteomes" id="UP000582213"/>
    </source>
</evidence>
<proteinExistence type="predicted"/>